<dbReference type="AlphaFoldDB" id="A0A9D5JWX2"/>
<proteinExistence type="predicted"/>
<reference evidence="5" key="1">
    <citation type="submission" date="2019-11" db="EMBL/GenBank/DDBJ databases">
        <title>Microbial mats filling the niche in hypersaline microbial mats.</title>
        <authorList>
            <person name="Wong H.L."/>
            <person name="Macleod F.I."/>
            <person name="White R.A. III"/>
            <person name="Burns B.P."/>
        </authorList>
    </citation>
    <scope>NUCLEOTIDE SEQUENCE</scope>
    <source>
        <strain evidence="5">Rbin_158</strain>
    </source>
</reference>
<feature type="domain" description="Tryptophan synthase beta chain-like PALP" evidence="4">
    <location>
        <begin position="72"/>
        <end position="372"/>
    </location>
</feature>
<evidence type="ECO:0000256" key="1">
    <source>
        <dbReference type="ARBA" id="ARBA00001933"/>
    </source>
</evidence>
<dbReference type="GO" id="GO:0006567">
    <property type="term" value="P:L-threonine catabolic process"/>
    <property type="evidence" value="ECO:0007669"/>
    <property type="project" value="TreeGrafter"/>
</dbReference>
<dbReference type="Pfam" id="PF00291">
    <property type="entry name" value="PALP"/>
    <property type="match status" value="1"/>
</dbReference>
<dbReference type="GO" id="GO:0003941">
    <property type="term" value="F:L-serine ammonia-lyase activity"/>
    <property type="evidence" value="ECO:0007669"/>
    <property type="project" value="TreeGrafter"/>
</dbReference>
<dbReference type="Proteomes" id="UP000649604">
    <property type="component" value="Unassembled WGS sequence"/>
</dbReference>
<dbReference type="InterPro" id="IPR050147">
    <property type="entry name" value="Ser/Thr_Dehydratase"/>
</dbReference>
<evidence type="ECO:0000256" key="3">
    <source>
        <dbReference type="ARBA" id="ARBA00023239"/>
    </source>
</evidence>
<dbReference type="InterPro" id="IPR001926">
    <property type="entry name" value="TrpB-like_PALP"/>
</dbReference>
<evidence type="ECO:0000313" key="5">
    <source>
        <dbReference type="EMBL" id="MBD3325402.1"/>
    </source>
</evidence>
<dbReference type="SUPFAM" id="SSF53686">
    <property type="entry name" value="Tryptophan synthase beta subunit-like PLP-dependent enzymes"/>
    <property type="match status" value="1"/>
</dbReference>
<protein>
    <submittedName>
        <fullName evidence="5">Pyridoxal-phosphate dependent enzyme</fullName>
    </submittedName>
</protein>
<evidence type="ECO:0000313" key="6">
    <source>
        <dbReference type="Proteomes" id="UP000649604"/>
    </source>
</evidence>
<gene>
    <name evidence="5" type="ORF">GF339_12500</name>
</gene>
<evidence type="ECO:0000259" key="4">
    <source>
        <dbReference type="Pfam" id="PF00291"/>
    </source>
</evidence>
<sequence>MKEPWFECVLCGRTYPLTEVYRCSQDNGELKIVYDYQAVLRETEFLTTWKQPLRMWGRFGDLLPQKDKKAIISLGEGSTPLLRCQRLAEKCGLKELYLKLENCNPTGSFKDRQVSVAISKAHEWGKTRFGTASSGNVGVALSAYCARGGFQAHVWVLETTAASKTQQIQVYGAQLFLVPDPGQGNMLAYRSFFTDMQTFCTDQGMVPMISARPVNPYMIEGSKTISFEVVSELGRVPDRVFVPVGGGGMLGGTWKGFTELSELGLIDRVPAIIGNQKVGNTTPIHQIGNPEFDPQQYFDPLDGRWAWESIQESNGSLNQVTDEDIRLAQSELATLEGIFAEPQGAYAAAGLLKASQEGRLQPDETVVCVVTGMGLKDMHAAQDISEHYPGHYPLKRVSSLEDSRPFLHT</sequence>
<dbReference type="GO" id="GO:0009097">
    <property type="term" value="P:isoleucine biosynthetic process"/>
    <property type="evidence" value="ECO:0007669"/>
    <property type="project" value="TreeGrafter"/>
</dbReference>
<dbReference type="GO" id="GO:0004794">
    <property type="term" value="F:threonine deaminase activity"/>
    <property type="evidence" value="ECO:0007669"/>
    <property type="project" value="TreeGrafter"/>
</dbReference>
<accession>A0A9D5JWX2</accession>
<name>A0A9D5JWX2_9BACT</name>
<dbReference type="Gene3D" id="3.40.50.1100">
    <property type="match status" value="2"/>
</dbReference>
<keyword evidence="2" id="KW-0663">Pyridoxal phosphate</keyword>
<dbReference type="PANTHER" id="PTHR48078">
    <property type="entry name" value="THREONINE DEHYDRATASE, MITOCHONDRIAL-RELATED"/>
    <property type="match status" value="1"/>
</dbReference>
<evidence type="ECO:0000256" key="2">
    <source>
        <dbReference type="ARBA" id="ARBA00022898"/>
    </source>
</evidence>
<dbReference type="EMBL" id="WJJP01000406">
    <property type="protein sequence ID" value="MBD3325402.1"/>
    <property type="molecule type" value="Genomic_DNA"/>
</dbReference>
<dbReference type="GO" id="GO:0006565">
    <property type="term" value="P:L-serine catabolic process"/>
    <property type="evidence" value="ECO:0007669"/>
    <property type="project" value="TreeGrafter"/>
</dbReference>
<dbReference type="PANTHER" id="PTHR48078:SF6">
    <property type="entry name" value="L-THREONINE DEHYDRATASE CATABOLIC TDCB"/>
    <property type="match status" value="1"/>
</dbReference>
<comment type="cofactor">
    <cofactor evidence="1">
        <name>pyridoxal 5'-phosphate</name>
        <dbReference type="ChEBI" id="CHEBI:597326"/>
    </cofactor>
</comment>
<dbReference type="InterPro" id="IPR036052">
    <property type="entry name" value="TrpB-like_PALP_sf"/>
</dbReference>
<keyword evidence="3" id="KW-0456">Lyase</keyword>
<organism evidence="5 6">
    <name type="scientific">candidate division KSB3 bacterium</name>
    <dbReference type="NCBI Taxonomy" id="2044937"/>
    <lineage>
        <taxon>Bacteria</taxon>
        <taxon>candidate division KSB3</taxon>
    </lineage>
</organism>
<comment type="caution">
    <text evidence="5">The sequence shown here is derived from an EMBL/GenBank/DDBJ whole genome shotgun (WGS) entry which is preliminary data.</text>
</comment>